<dbReference type="NCBIfam" id="NF009512">
    <property type="entry name" value="PRK12872.1-1"/>
    <property type="match status" value="1"/>
</dbReference>
<feature type="transmembrane region" description="Helical" evidence="5">
    <location>
        <begin position="168"/>
        <end position="187"/>
    </location>
</feature>
<evidence type="ECO:0000256" key="3">
    <source>
        <dbReference type="ARBA" id="ARBA00022989"/>
    </source>
</evidence>
<dbReference type="RefSeq" id="WP_066308909.1">
    <property type="nucleotide sequence ID" value="NZ_LQRT01000002.1"/>
</dbReference>
<keyword evidence="4 5" id="KW-0472">Membrane</keyword>
<keyword evidence="7" id="KW-1185">Reference proteome</keyword>
<keyword evidence="6" id="KW-0808">Transferase</keyword>
<feature type="transmembrane region" description="Helical" evidence="5">
    <location>
        <begin position="40"/>
        <end position="63"/>
    </location>
</feature>
<keyword evidence="3 5" id="KW-1133">Transmembrane helix</keyword>
<sequence length="300" mass="33481">MLPYLKLIKFDNLLIIALAQVCIKYGLFEPFGIAITLNSFGLALLIVSSISIAAAGNIIIEIYDRENLGIKGLLYGSITEKSANRLFIIFNVIGVGIGFYLANLINKPGFVALFIIVSGVFYLYASYLKEIIGLKNITFSLLAGLSLVVVGIFDLLPAITPKNKESQTVLFSIVLDYSIFAFMITMLRELIKDCIHIDRDHNNEIKTIPILLGKTRTSKLIGVLTIFPILAIVYYIYTYLFSNSTAVILILFCLVAPLLYFMIKSFSAQTDKQFSLLKNILKILFVVTAISLLLYQFILL</sequence>
<dbReference type="STRING" id="1642818.AWE51_00640"/>
<evidence type="ECO:0000256" key="2">
    <source>
        <dbReference type="ARBA" id="ARBA00022692"/>
    </source>
</evidence>
<feature type="transmembrane region" description="Helical" evidence="5">
    <location>
        <begin position="279"/>
        <end position="298"/>
    </location>
</feature>
<evidence type="ECO:0000313" key="6">
    <source>
        <dbReference type="EMBL" id="KZS41980.1"/>
    </source>
</evidence>
<feature type="transmembrane region" description="Helical" evidence="5">
    <location>
        <begin position="12"/>
        <end position="28"/>
    </location>
</feature>
<name>A0A163C1R5_9FLAO</name>
<proteinExistence type="predicted"/>
<reference evidence="6 7" key="1">
    <citation type="submission" date="2016-01" db="EMBL/GenBank/DDBJ databases">
        <title>The draft genome sequence of Aquimarina sp. RZW4-3-2.</title>
        <authorList>
            <person name="Wang Y."/>
        </authorList>
    </citation>
    <scope>NUCLEOTIDE SEQUENCE [LARGE SCALE GENOMIC DNA]</scope>
    <source>
        <strain evidence="6 7">RZW4-3-2</strain>
    </source>
</reference>
<feature type="transmembrane region" description="Helical" evidence="5">
    <location>
        <begin position="246"/>
        <end position="267"/>
    </location>
</feature>
<comment type="caution">
    <text evidence="6">The sequence shown here is derived from an EMBL/GenBank/DDBJ whole genome shotgun (WGS) entry which is preliminary data.</text>
</comment>
<feature type="transmembrane region" description="Helical" evidence="5">
    <location>
        <begin position="137"/>
        <end position="156"/>
    </location>
</feature>
<evidence type="ECO:0000256" key="4">
    <source>
        <dbReference type="ARBA" id="ARBA00023136"/>
    </source>
</evidence>
<dbReference type="Proteomes" id="UP000076715">
    <property type="component" value="Unassembled WGS sequence"/>
</dbReference>
<keyword evidence="2 5" id="KW-0812">Transmembrane</keyword>
<dbReference type="GO" id="GO:0016765">
    <property type="term" value="F:transferase activity, transferring alkyl or aryl (other than methyl) groups"/>
    <property type="evidence" value="ECO:0007669"/>
    <property type="project" value="InterPro"/>
</dbReference>
<gene>
    <name evidence="6" type="primary">ubiA</name>
    <name evidence="6" type="ORF">AWE51_00640</name>
</gene>
<dbReference type="OrthoDB" id="9811562at2"/>
<evidence type="ECO:0000256" key="5">
    <source>
        <dbReference type="SAM" id="Phobius"/>
    </source>
</evidence>
<feature type="transmembrane region" description="Helical" evidence="5">
    <location>
        <begin position="83"/>
        <end position="102"/>
    </location>
</feature>
<dbReference type="Pfam" id="PF01040">
    <property type="entry name" value="UbiA"/>
    <property type="match status" value="1"/>
</dbReference>
<protein>
    <submittedName>
        <fullName evidence="6">Prenyltransferase</fullName>
    </submittedName>
</protein>
<accession>A0A163C1R5</accession>
<feature type="transmembrane region" description="Helical" evidence="5">
    <location>
        <begin position="108"/>
        <end position="125"/>
    </location>
</feature>
<evidence type="ECO:0000313" key="7">
    <source>
        <dbReference type="Proteomes" id="UP000076715"/>
    </source>
</evidence>
<feature type="transmembrane region" description="Helical" evidence="5">
    <location>
        <begin position="220"/>
        <end position="240"/>
    </location>
</feature>
<organism evidence="6 7">
    <name type="scientific">Aquimarina aggregata</name>
    <dbReference type="NCBI Taxonomy" id="1642818"/>
    <lineage>
        <taxon>Bacteria</taxon>
        <taxon>Pseudomonadati</taxon>
        <taxon>Bacteroidota</taxon>
        <taxon>Flavobacteriia</taxon>
        <taxon>Flavobacteriales</taxon>
        <taxon>Flavobacteriaceae</taxon>
        <taxon>Aquimarina</taxon>
    </lineage>
</organism>
<comment type="subcellular location">
    <subcellularLocation>
        <location evidence="1">Membrane</location>
        <topology evidence="1">Multi-pass membrane protein</topology>
    </subcellularLocation>
</comment>
<dbReference type="GO" id="GO:0016020">
    <property type="term" value="C:membrane"/>
    <property type="evidence" value="ECO:0007669"/>
    <property type="project" value="UniProtKB-SubCell"/>
</dbReference>
<evidence type="ECO:0000256" key="1">
    <source>
        <dbReference type="ARBA" id="ARBA00004141"/>
    </source>
</evidence>
<dbReference type="EMBL" id="LQRT01000002">
    <property type="protein sequence ID" value="KZS41980.1"/>
    <property type="molecule type" value="Genomic_DNA"/>
</dbReference>
<dbReference type="InterPro" id="IPR000537">
    <property type="entry name" value="UbiA_prenyltransferase"/>
</dbReference>
<dbReference type="AlphaFoldDB" id="A0A163C1R5"/>